<evidence type="ECO:0000256" key="1">
    <source>
        <dbReference type="SAM" id="MobiDB-lite"/>
    </source>
</evidence>
<dbReference type="RefSeq" id="WP_346754605.1">
    <property type="nucleotide sequence ID" value="NZ_JAUJEA010000012.1"/>
</dbReference>
<reference evidence="2" key="1">
    <citation type="submission" date="2023-06" db="EMBL/GenBank/DDBJ databases">
        <title>Genomic of Parafulvivirga corallium.</title>
        <authorList>
            <person name="Wang G."/>
        </authorList>
    </citation>
    <scope>NUCLEOTIDE SEQUENCE</scope>
    <source>
        <strain evidence="2">BMA10</strain>
    </source>
</reference>
<evidence type="ECO:0000313" key="3">
    <source>
        <dbReference type="Proteomes" id="UP001172082"/>
    </source>
</evidence>
<proteinExistence type="predicted"/>
<comment type="caution">
    <text evidence="2">The sequence shown here is derived from an EMBL/GenBank/DDBJ whole genome shotgun (WGS) entry which is preliminary data.</text>
</comment>
<evidence type="ECO:0000313" key="2">
    <source>
        <dbReference type="EMBL" id="MDN5204581.1"/>
    </source>
</evidence>
<dbReference type="EMBL" id="JAUJEA010000012">
    <property type="protein sequence ID" value="MDN5204581.1"/>
    <property type="molecule type" value="Genomic_DNA"/>
</dbReference>
<feature type="region of interest" description="Disordered" evidence="1">
    <location>
        <begin position="1"/>
        <end position="33"/>
    </location>
</feature>
<accession>A0ABT8KV04</accession>
<name>A0ABT8KV04_9BACT</name>
<organism evidence="2 3">
    <name type="scientific">Splendidivirga corallicola</name>
    <dbReference type="NCBI Taxonomy" id="3051826"/>
    <lineage>
        <taxon>Bacteria</taxon>
        <taxon>Pseudomonadati</taxon>
        <taxon>Bacteroidota</taxon>
        <taxon>Cytophagia</taxon>
        <taxon>Cytophagales</taxon>
        <taxon>Splendidivirgaceae</taxon>
        <taxon>Splendidivirga</taxon>
    </lineage>
</organism>
<dbReference type="Proteomes" id="UP001172082">
    <property type="component" value="Unassembled WGS sequence"/>
</dbReference>
<gene>
    <name evidence="2" type="ORF">QQ008_24525</name>
</gene>
<sequence length="57" mass="6373">MKTTQKYSERVKQIATPGTSPPETQTHDHVSSAPCSRDIVLMRIHHILRSAQELSSS</sequence>
<protein>
    <submittedName>
        <fullName evidence="2">Uncharacterized protein</fullName>
    </submittedName>
</protein>
<keyword evidence="3" id="KW-1185">Reference proteome</keyword>